<dbReference type="InterPro" id="IPR050194">
    <property type="entry name" value="Glycosyltransferase_grp1"/>
</dbReference>
<dbReference type="Pfam" id="PF00534">
    <property type="entry name" value="Glycos_transf_1"/>
    <property type="match status" value="1"/>
</dbReference>
<name>A0ABW5CL86_9HYPH</name>
<gene>
    <name evidence="4" type="ORF">ACFSKQ_08550</name>
</gene>
<proteinExistence type="predicted"/>
<organism evidence="4 5">
    <name type="scientific">Aureimonas populi</name>
    <dbReference type="NCBI Taxonomy" id="1701758"/>
    <lineage>
        <taxon>Bacteria</taxon>
        <taxon>Pseudomonadati</taxon>
        <taxon>Pseudomonadota</taxon>
        <taxon>Alphaproteobacteria</taxon>
        <taxon>Hyphomicrobiales</taxon>
        <taxon>Aurantimonadaceae</taxon>
        <taxon>Aureimonas</taxon>
    </lineage>
</organism>
<feature type="domain" description="Glycosyltransferase subfamily 4-like N-terminal" evidence="3">
    <location>
        <begin position="14"/>
        <end position="184"/>
    </location>
</feature>
<dbReference type="Gene3D" id="3.40.50.2000">
    <property type="entry name" value="Glycogen Phosphorylase B"/>
    <property type="match status" value="2"/>
</dbReference>
<dbReference type="SUPFAM" id="SSF53756">
    <property type="entry name" value="UDP-Glycosyltransferase/glycogen phosphorylase"/>
    <property type="match status" value="1"/>
</dbReference>
<dbReference type="EMBL" id="JBHUIJ010000009">
    <property type="protein sequence ID" value="MFD2237513.1"/>
    <property type="molecule type" value="Genomic_DNA"/>
</dbReference>
<evidence type="ECO:0000256" key="1">
    <source>
        <dbReference type="SAM" id="MobiDB-lite"/>
    </source>
</evidence>
<evidence type="ECO:0000313" key="5">
    <source>
        <dbReference type="Proteomes" id="UP001597371"/>
    </source>
</evidence>
<evidence type="ECO:0000259" key="3">
    <source>
        <dbReference type="Pfam" id="PF13439"/>
    </source>
</evidence>
<dbReference type="Pfam" id="PF13439">
    <property type="entry name" value="Glyco_transf_4"/>
    <property type="match status" value="1"/>
</dbReference>
<keyword evidence="5" id="KW-1185">Reference proteome</keyword>
<evidence type="ECO:0000313" key="4">
    <source>
        <dbReference type="EMBL" id="MFD2237513.1"/>
    </source>
</evidence>
<accession>A0ABW5CL86</accession>
<protein>
    <submittedName>
        <fullName evidence="4">Glycosyltransferase family 4 protein</fullName>
    </submittedName>
</protein>
<dbReference type="PANTHER" id="PTHR45947">
    <property type="entry name" value="SULFOQUINOVOSYL TRANSFERASE SQD2"/>
    <property type="match status" value="1"/>
</dbReference>
<reference evidence="5" key="1">
    <citation type="journal article" date="2019" name="Int. J. Syst. Evol. Microbiol.">
        <title>The Global Catalogue of Microorganisms (GCM) 10K type strain sequencing project: providing services to taxonomists for standard genome sequencing and annotation.</title>
        <authorList>
            <consortium name="The Broad Institute Genomics Platform"/>
            <consortium name="The Broad Institute Genome Sequencing Center for Infectious Disease"/>
            <person name="Wu L."/>
            <person name="Ma J."/>
        </authorList>
    </citation>
    <scope>NUCLEOTIDE SEQUENCE [LARGE SCALE GENOMIC DNA]</scope>
    <source>
        <strain evidence="5">ZS-35-S2</strain>
    </source>
</reference>
<dbReference type="InterPro" id="IPR001296">
    <property type="entry name" value="Glyco_trans_1"/>
</dbReference>
<dbReference type="RefSeq" id="WP_209737652.1">
    <property type="nucleotide sequence ID" value="NZ_CP072611.1"/>
</dbReference>
<dbReference type="InterPro" id="IPR028098">
    <property type="entry name" value="Glyco_trans_4-like_N"/>
</dbReference>
<dbReference type="Proteomes" id="UP001597371">
    <property type="component" value="Unassembled WGS sequence"/>
</dbReference>
<feature type="region of interest" description="Disordered" evidence="1">
    <location>
        <begin position="389"/>
        <end position="409"/>
    </location>
</feature>
<dbReference type="PANTHER" id="PTHR45947:SF3">
    <property type="entry name" value="SULFOQUINOVOSYL TRANSFERASE SQD2"/>
    <property type="match status" value="1"/>
</dbReference>
<dbReference type="CDD" id="cd03794">
    <property type="entry name" value="GT4_WbuB-like"/>
    <property type="match status" value="1"/>
</dbReference>
<comment type="caution">
    <text evidence="4">The sequence shown here is derived from an EMBL/GenBank/DDBJ whole genome shotgun (WGS) entry which is preliminary data.</text>
</comment>
<sequence>MKILYHHRTKAKEGQFVHIEEMLRAFRDRGHEVVVVGPHEGDHDKFGSKSLSVTLLRRFMPRPLSELAEFCYSILAFFKLRKAYLAHRPDVIYERYSLFLLAGCLFARRYGVPFLLEINAPLYAERSADGGLALKAFARWTERVAWKSADLALPVTQVLAGDVREAGVPAERIHVIHNGINEQRFSGEDDGTVRRRELGLDGRLILGFVGFAKAWHGLDQVVDVLARDGEKHNLHLLVVGDGDVLSALRQKAEAMGVGRRVSITGVVPRESVAAYVATFDIALQPRVTSYASPLKVFEYLAFGKPIIAPDQPNIREILAHENQALLFDPQDCDAFGRAILRLCEDPALRERLGENARRTIAERGFTWAGNVVRIERLISRHRGTRASLAQKTSAPHLDIAAPSTRPSAD</sequence>
<feature type="domain" description="Glycosyl transferase family 1" evidence="2">
    <location>
        <begin position="196"/>
        <end position="358"/>
    </location>
</feature>
<evidence type="ECO:0000259" key="2">
    <source>
        <dbReference type="Pfam" id="PF00534"/>
    </source>
</evidence>